<sequence>MTELHRTGAGEGLRRDILTTLLPAFDGPEAPQWVLDLLREGLGGVCLFGSNVVSPGQLAALTAALRAAGPESVVAIDEEGGDVTRLFYDRGAPYPGNAVLGRLDLLEATEQVAREVGLALREAGVTLTFAPDADVNSNPDNPVIGVRSFGADPVLAARHTAAWVRGVQSTGIAASAKHFPGHGDSATDSHLALPVLDVPEQVLVERELVPFRAAIEAGTATIMTSHILLPQLDADLPATLSPRILHSLLRGELGFEGVIVTDALDMQGASGERGIPEAAVLALVAGCDLLCIGSDVAPETVDAIVAAVTAAVDEGRLSPERIADAAARVRALARTQPDASEPGAAGGTVQPAPSPMGPAQVARAFDIRPGALDALRGARRVGTVVRVDTTANIAIGEVPWGPFAAEAEASAPSWLSRAGIVVLAADAPLADPAALPGPVLVVGKDLHRHAFAVAAIEGLRAVRDDVVTVDLGWPSTDRAVADLATFGASRLVGDALIDVVGRALEADPAVLA</sequence>
<dbReference type="GO" id="GO:0009254">
    <property type="term" value="P:peptidoglycan turnover"/>
    <property type="evidence" value="ECO:0007669"/>
    <property type="project" value="TreeGrafter"/>
</dbReference>
<evidence type="ECO:0000256" key="3">
    <source>
        <dbReference type="ARBA" id="ARBA00023295"/>
    </source>
</evidence>
<comment type="similarity">
    <text evidence="1">Belongs to the glycosyl hydrolase 3 family.</text>
</comment>
<dbReference type="Gene3D" id="3.20.20.300">
    <property type="entry name" value="Glycoside hydrolase, family 3, N-terminal domain"/>
    <property type="match status" value="1"/>
</dbReference>
<dbReference type="InterPro" id="IPR017853">
    <property type="entry name" value="GH"/>
</dbReference>
<reference evidence="6" key="1">
    <citation type="submission" date="2024-05" db="EMBL/GenBank/DDBJ databases">
        <authorList>
            <person name="Yu L."/>
        </authorList>
    </citation>
    <scope>NUCLEOTIDE SEQUENCE</scope>
    <source>
        <strain evidence="6">G08B096</strain>
    </source>
</reference>
<name>A0AAU7WBZ5_9MICO</name>
<evidence type="ECO:0000256" key="2">
    <source>
        <dbReference type="ARBA" id="ARBA00022801"/>
    </source>
</evidence>
<dbReference type="PANTHER" id="PTHR30480">
    <property type="entry name" value="BETA-HEXOSAMINIDASE-RELATED"/>
    <property type="match status" value="1"/>
</dbReference>
<dbReference type="InterPro" id="IPR019800">
    <property type="entry name" value="Glyco_hydro_3_AS"/>
</dbReference>
<dbReference type="GO" id="GO:0004553">
    <property type="term" value="F:hydrolase activity, hydrolyzing O-glycosyl compounds"/>
    <property type="evidence" value="ECO:0007669"/>
    <property type="project" value="InterPro"/>
</dbReference>
<dbReference type="SUPFAM" id="SSF51445">
    <property type="entry name" value="(Trans)glycosidases"/>
    <property type="match status" value="1"/>
</dbReference>
<evidence type="ECO:0000259" key="5">
    <source>
        <dbReference type="Pfam" id="PF00933"/>
    </source>
</evidence>
<evidence type="ECO:0000256" key="1">
    <source>
        <dbReference type="ARBA" id="ARBA00005336"/>
    </source>
</evidence>
<dbReference type="EMBL" id="CP158374">
    <property type="protein sequence ID" value="XBX83234.1"/>
    <property type="molecule type" value="Genomic_DNA"/>
</dbReference>
<dbReference type="InterPro" id="IPR050226">
    <property type="entry name" value="NagZ_Beta-hexosaminidase"/>
</dbReference>
<feature type="region of interest" description="Disordered" evidence="4">
    <location>
        <begin position="333"/>
        <end position="358"/>
    </location>
</feature>
<dbReference type="RefSeq" id="WP_350349238.1">
    <property type="nucleotide sequence ID" value="NZ_CP158374.1"/>
</dbReference>
<accession>A0AAU7WBZ5</accession>
<organism evidence="6">
    <name type="scientific">Agromyces sp. G08B096</name>
    <dbReference type="NCBI Taxonomy" id="3156399"/>
    <lineage>
        <taxon>Bacteria</taxon>
        <taxon>Bacillati</taxon>
        <taxon>Actinomycetota</taxon>
        <taxon>Actinomycetes</taxon>
        <taxon>Micrococcales</taxon>
        <taxon>Microbacteriaceae</taxon>
        <taxon>Agromyces</taxon>
    </lineage>
</organism>
<evidence type="ECO:0000256" key="4">
    <source>
        <dbReference type="SAM" id="MobiDB-lite"/>
    </source>
</evidence>
<dbReference type="PANTHER" id="PTHR30480:SF16">
    <property type="entry name" value="GLYCOSIDE HYDROLASE FAMILY 3 DOMAIN PROTEIN"/>
    <property type="match status" value="1"/>
</dbReference>
<feature type="domain" description="Glycoside hydrolase family 3 N-terminal" evidence="5">
    <location>
        <begin position="37"/>
        <end position="330"/>
    </location>
</feature>
<dbReference type="AlphaFoldDB" id="A0AAU7WBZ5"/>
<dbReference type="PROSITE" id="PS00775">
    <property type="entry name" value="GLYCOSYL_HYDROL_F3"/>
    <property type="match status" value="1"/>
</dbReference>
<evidence type="ECO:0000313" key="6">
    <source>
        <dbReference type="EMBL" id="XBX83234.1"/>
    </source>
</evidence>
<proteinExistence type="inferred from homology"/>
<dbReference type="GO" id="GO:0005975">
    <property type="term" value="P:carbohydrate metabolic process"/>
    <property type="evidence" value="ECO:0007669"/>
    <property type="project" value="InterPro"/>
</dbReference>
<keyword evidence="3" id="KW-0326">Glycosidase</keyword>
<keyword evidence="2 6" id="KW-0378">Hydrolase</keyword>
<dbReference type="InterPro" id="IPR001764">
    <property type="entry name" value="Glyco_hydro_3_N"/>
</dbReference>
<dbReference type="Pfam" id="PF00933">
    <property type="entry name" value="Glyco_hydro_3"/>
    <property type="match status" value="1"/>
</dbReference>
<gene>
    <name evidence="6" type="ORF">ABIQ69_04770</name>
</gene>
<dbReference type="InterPro" id="IPR036962">
    <property type="entry name" value="Glyco_hydro_3_N_sf"/>
</dbReference>
<protein>
    <submittedName>
        <fullName evidence="6">Glycoside hydrolase family 3 N-terminal domain-containing protein</fullName>
    </submittedName>
</protein>